<protein>
    <submittedName>
        <fullName evidence="1">Uncharacterized protein</fullName>
    </submittedName>
</protein>
<dbReference type="AlphaFoldDB" id="A0A8J2NWY1"/>
<evidence type="ECO:0000313" key="2">
    <source>
        <dbReference type="Proteomes" id="UP000708208"/>
    </source>
</evidence>
<comment type="caution">
    <text evidence="1">The sequence shown here is derived from an EMBL/GenBank/DDBJ whole genome shotgun (WGS) entry which is preliminary data.</text>
</comment>
<name>A0A8J2NWY1_9HEXA</name>
<gene>
    <name evidence="1" type="ORF">AFUS01_LOCUS10812</name>
</gene>
<proteinExistence type="predicted"/>
<evidence type="ECO:0000313" key="1">
    <source>
        <dbReference type="EMBL" id="CAG7721607.1"/>
    </source>
</evidence>
<dbReference type="Proteomes" id="UP000708208">
    <property type="component" value="Unassembled WGS sequence"/>
</dbReference>
<organism evidence="1 2">
    <name type="scientific">Allacma fusca</name>
    <dbReference type="NCBI Taxonomy" id="39272"/>
    <lineage>
        <taxon>Eukaryota</taxon>
        <taxon>Metazoa</taxon>
        <taxon>Ecdysozoa</taxon>
        <taxon>Arthropoda</taxon>
        <taxon>Hexapoda</taxon>
        <taxon>Collembola</taxon>
        <taxon>Symphypleona</taxon>
        <taxon>Sminthuridae</taxon>
        <taxon>Allacma</taxon>
    </lineage>
</organism>
<dbReference type="EMBL" id="CAJVCH010081069">
    <property type="protein sequence ID" value="CAG7721607.1"/>
    <property type="molecule type" value="Genomic_DNA"/>
</dbReference>
<keyword evidence="2" id="KW-1185">Reference proteome</keyword>
<reference evidence="1" key="1">
    <citation type="submission" date="2021-06" db="EMBL/GenBank/DDBJ databases">
        <authorList>
            <person name="Hodson N. C."/>
            <person name="Mongue J. A."/>
            <person name="Jaron S. K."/>
        </authorList>
    </citation>
    <scope>NUCLEOTIDE SEQUENCE</scope>
</reference>
<accession>A0A8J2NWY1</accession>
<sequence length="77" mass="8739">MARHSPELGYRKLLYNDSNEVTAAVFVGSRAKMFRVFNGLIQWIITPANVFMNNPNGNVLSKICLCNRLRTLLTPNQ</sequence>